<name>A0AAW0DLC5_9AGAR</name>
<organism evidence="2 3">
    <name type="scientific">Favolaschia claudopus</name>
    <dbReference type="NCBI Taxonomy" id="2862362"/>
    <lineage>
        <taxon>Eukaryota</taxon>
        <taxon>Fungi</taxon>
        <taxon>Dikarya</taxon>
        <taxon>Basidiomycota</taxon>
        <taxon>Agaricomycotina</taxon>
        <taxon>Agaricomycetes</taxon>
        <taxon>Agaricomycetidae</taxon>
        <taxon>Agaricales</taxon>
        <taxon>Marasmiineae</taxon>
        <taxon>Mycenaceae</taxon>
        <taxon>Favolaschia</taxon>
    </lineage>
</organism>
<evidence type="ECO:0000313" key="3">
    <source>
        <dbReference type="Proteomes" id="UP001362999"/>
    </source>
</evidence>
<dbReference type="Gene3D" id="3.40.50.1820">
    <property type="entry name" value="alpha/beta hydrolase"/>
    <property type="match status" value="1"/>
</dbReference>
<dbReference type="Pfam" id="PF00561">
    <property type="entry name" value="Abhydrolase_1"/>
    <property type="match status" value="1"/>
</dbReference>
<dbReference type="PANTHER" id="PTHR43433:SF5">
    <property type="entry name" value="AB HYDROLASE-1 DOMAIN-CONTAINING PROTEIN"/>
    <property type="match status" value="1"/>
</dbReference>
<accession>A0AAW0DLC5</accession>
<dbReference type="InterPro" id="IPR029058">
    <property type="entry name" value="AB_hydrolase_fold"/>
</dbReference>
<dbReference type="InterPro" id="IPR050471">
    <property type="entry name" value="AB_hydrolase"/>
</dbReference>
<dbReference type="PRINTS" id="PR00111">
    <property type="entry name" value="ABHYDROLASE"/>
</dbReference>
<keyword evidence="2" id="KW-0378">Hydrolase</keyword>
<dbReference type="SUPFAM" id="SSF53474">
    <property type="entry name" value="alpha/beta-Hydrolases"/>
    <property type="match status" value="1"/>
</dbReference>
<dbReference type="Proteomes" id="UP001362999">
    <property type="component" value="Unassembled WGS sequence"/>
</dbReference>
<protein>
    <submittedName>
        <fullName evidence="2">AB hydrolase-1 domain-containing protein</fullName>
    </submittedName>
</protein>
<dbReference type="InterPro" id="IPR000073">
    <property type="entry name" value="AB_hydrolase_1"/>
</dbReference>
<comment type="caution">
    <text evidence="2">The sequence shown here is derived from an EMBL/GenBank/DDBJ whole genome shotgun (WGS) entry which is preliminary data.</text>
</comment>
<gene>
    <name evidence="2" type="ORF">R3P38DRAFT_1630813</name>
</gene>
<dbReference type="GO" id="GO:0016787">
    <property type="term" value="F:hydrolase activity"/>
    <property type="evidence" value="ECO:0007669"/>
    <property type="project" value="UniProtKB-KW"/>
</dbReference>
<proteinExistence type="predicted"/>
<sequence length="334" mass="36658">MPDVKIKSSAGSANIHYTISTPAKASAKSIDKDIPTIIFLHPVYIASEFFELQFADPNLRRFNLIALDLRSHGETSGKVGPAYGREQAADDIMEFMKALRLPPCHFVGVSMGSCISLQFAISYPEKALSLTMVSPLPLTEPPEVAEGREEIHDCWVEAFKGDKVDQTALLDSVCGALQLGFSGQQTSLTNALIKRAVPQAMKNWGKKHLEEYRIATIDFFVKRTAQTPENIRRVRCPVVLLHCSEDIAYGIESTQVVLKLMQDNGVDAELMQIQGAIHFGNTSHPKEVNAQIHDNVLRNTSSGKISPAQASVVSPFTEGLKKAGYLQDDSDDSD</sequence>
<dbReference type="EMBL" id="JAWWNJ010000007">
    <property type="protein sequence ID" value="KAK7051888.1"/>
    <property type="molecule type" value="Genomic_DNA"/>
</dbReference>
<evidence type="ECO:0000259" key="1">
    <source>
        <dbReference type="Pfam" id="PF00561"/>
    </source>
</evidence>
<reference evidence="2 3" key="1">
    <citation type="journal article" date="2024" name="J Genomics">
        <title>Draft genome sequencing and assembly of Favolaschia claudopus CIRM-BRFM 2984 isolated from oak limbs.</title>
        <authorList>
            <person name="Navarro D."/>
            <person name="Drula E."/>
            <person name="Chaduli D."/>
            <person name="Cazenave R."/>
            <person name="Ahrendt S."/>
            <person name="Wang J."/>
            <person name="Lipzen A."/>
            <person name="Daum C."/>
            <person name="Barry K."/>
            <person name="Grigoriev I.V."/>
            <person name="Favel A."/>
            <person name="Rosso M.N."/>
            <person name="Martin F."/>
        </authorList>
    </citation>
    <scope>NUCLEOTIDE SEQUENCE [LARGE SCALE GENOMIC DNA]</scope>
    <source>
        <strain evidence="2 3">CIRM-BRFM 2984</strain>
    </source>
</reference>
<dbReference type="AlphaFoldDB" id="A0AAW0DLC5"/>
<keyword evidence="3" id="KW-1185">Reference proteome</keyword>
<evidence type="ECO:0000313" key="2">
    <source>
        <dbReference type="EMBL" id="KAK7051888.1"/>
    </source>
</evidence>
<dbReference type="PANTHER" id="PTHR43433">
    <property type="entry name" value="HYDROLASE, ALPHA/BETA FOLD FAMILY PROTEIN"/>
    <property type="match status" value="1"/>
</dbReference>
<feature type="domain" description="AB hydrolase-1" evidence="1">
    <location>
        <begin position="38"/>
        <end position="227"/>
    </location>
</feature>